<dbReference type="Pfam" id="PF13377">
    <property type="entry name" value="Peripla_BP_3"/>
    <property type="match status" value="1"/>
</dbReference>
<gene>
    <name evidence="6" type="ORF">V6984_02105</name>
</gene>
<feature type="domain" description="HTH cro/C1-type" evidence="5">
    <location>
        <begin position="4"/>
        <end position="47"/>
    </location>
</feature>
<dbReference type="SMART" id="SM00354">
    <property type="entry name" value="HTH_LACI"/>
    <property type="match status" value="1"/>
</dbReference>
<dbReference type="PROSITE" id="PS50932">
    <property type="entry name" value="HTH_LACI_2"/>
    <property type="match status" value="1"/>
</dbReference>
<dbReference type="CDD" id="cd01392">
    <property type="entry name" value="HTH_LacI"/>
    <property type="match status" value="1"/>
</dbReference>
<dbReference type="PANTHER" id="PTHR30146">
    <property type="entry name" value="LACI-RELATED TRANSCRIPTIONAL REPRESSOR"/>
    <property type="match status" value="1"/>
</dbReference>
<dbReference type="Proteomes" id="UP001451571">
    <property type="component" value="Chromosome"/>
</dbReference>
<dbReference type="GO" id="GO:0003677">
    <property type="term" value="F:DNA binding"/>
    <property type="evidence" value="ECO:0007669"/>
    <property type="project" value="UniProtKB-KW"/>
</dbReference>
<protein>
    <submittedName>
        <fullName evidence="6">LacI family DNA-binding transcriptional regulator</fullName>
    </submittedName>
</protein>
<dbReference type="PANTHER" id="PTHR30146:SF109">
    <property type="entry name" value="HTH-TYPE TRANSCRIPTIONAL REGULATOR GALS"/>
    <property type="match status" value="1"/>
</dbReference>
<dbReference type="InterPro" id="IPR010982">
    <property type="entry name" value="Lambda_DNA-bd_dom_sf"/>
</dbReference>
<keyword evidence="2 6" id="KW-0238">DNA-binding</keyword>
<dbReference type="Gene3D" id="3.40.50.2300">
    <property type="match status" value="2"/>
</dbReference>
<dbReference type="PRINTS" id="PR00036">
    <property type="entry name" value="HTHLACI"/>
</dbReference>
<sequence>MAVTIKDIAKKVGVSPSTVSRVINGNAVISEETKKKIVSVMEELDYHPNSLARNLANGNAYAVGLVIDAQDEHTFSNAFFNRSVYAIETVAQNHGYNLLITNDRDTAGTSAVEKLVLEKKVDGIILPTSSVTVKLVKLLKDNNFPFVVLGEPRIDGKDVSWVDINNEMGSEIAVKHLKENGYKRVSILVENRKTVFARNRIEGYVKSVKAYGLAYSEEYIADCGTEMERISSIIKDMLVRDNPPDAFLCSNNMIAYQVLKELKSQNISVPGEIGLVTFDNYPIAEYMDPPLTVVDVDTFSLGEQAASTLLNKIRRVEQGNQQIAISPSLIERDSSKRGK</sequence>
<evidence type="ECO:0000256" key="1">
    <source>
        <dbReference type="ARBA" id="ARBA00023015"/>
    </source>
</evidence>
<feature type="domain" description="HTH lacI-type" evidence="4">
    <location>
        <begin position="3"/>
        <end position="57"/>
    </location>
</feature>
<accession>A0ABZ3EZ23</accession>
<dbReference type="InterPro" id="IPR046335">
    <property type="entry name" value="LacI/GalR-like_sensor"/>
</dbReference>
<dbReference type="SUPFAM" id="SSF53822">
    <property type="entry name" value="Periplasmic binding protein-like I"/>
    <property type="match status" value="1"/>
</dbReference>
<keyword evidence="1" id="KW-0805">Transcription regulation</keyword>
<dbReference type="Gene3D" id="1.10.260.40">
    <property type="entry name" value="lambda repressor-like DNA-binding domains"/>
    <property type="match status" value="1"/>
</dbReference>
<dbReference type="RefSeq" id="WP_342758166.1">
    <property type="nucleotide sequence ID" value="NZ_CP146256.1"/>
</dbReference>
<evidence type="ECO:0000313" key="7">
    <source>
        <dbReference type="Proteomes" id="UP001451571"/>
    </source>
</evidence>
<keyword evidence="3" id="KW-0804">Transcription</keyword>
<evidence type="ECO:0000313" key="6">
    <source>
        <dbReference type="EMBL" id="XAH74577.1"/>
    </source>
</evidence>
<dbReference type="InterPro" id="IPR028082">
    <property type="entry name" value="Peripla_BP_I"/>
</dbReference>
<organism evidence="6 7">
    <name type="scientific">Kineothrix sedimenti</name>
    <dbReference type="NCBI Taxonomy" id="3123317"/>
    <lineage>
        <taxon>Bacteria</taxon>
        <taxon>Bacillati</taxon>
        <taxon>Bacillota</taxon>
        <taxon>Clostridia</taxon>
        <taxon>Lachnospirales</taxon>
        <taxon>Lachnospiraceae</taxon>
        <taxon>Kineothrix</taxon>
    </lineage>
</organism>
<dbReference type="InterPro" id="IPR001387">
    <property type="entry name" value="Cro/C1-type_HTH"/>
</dbReference>
<evidence type="ECO:0000259" key="4">
    <source>
        <dbReference type="PROSITE" id="PS50932"/>
    </source>
</evidence>
<dbReference type="CDD" id="cd06267">
    <property type="entry name" value="PBP1_LacI_sugar_binding-like"/>
    <property type="match status" value="1"/>
</dbReference>
<dbReference type="PROSITE" id="PS50943">
    <property type="entry name" value="HTH_CROC1"/>
    <property type="match status" value="1"/>
</dbReference>
<reference evidence="6 7" key="1">
    <citation type="submission" date="2024-02" db="EMBL/GenBank/DDBJ databases">
        <title>Bacterial strain from lacustrine sediment.</title>
        <authorList>
            <person name="Petit C."/>
            <person name="Fadhlaoui K."/>
        </authorList>
    </citation>
    <scope>NUCLEOTIDE SEQUENCE [LARGE SCALE GENOMIC DNA]</scope>
    <source>
        <strain evidence="6 7">IPX-CK</strain>
    </source>
</reference>
<dbReference type="EMBL" id="CP146256">
    <property type="protein sequence ID" value="XAH74577.1"/>
    <property type="molecule type" value="Genomic_DNA"/>
</dbReference>
<dbReference type="SUPFAM" id="SSF47413">
    <property type="entry name" value="lambda repressor-like DNA-binding domains"/>
    <property type="match status" value="1"/>
</dbReference>
<proteinExistence type="predicted"/>
<evidence type="ECO:0000256" key="2">
    <source>
        <dbReference type="ARBA" id="ARBA00023125"/>
    </source>
</evidence>
<dbReference type="InterPro" id="IPR000843">
    <property type="entry name" value="HTH_LacI"/>
</dbReference>
<keyword evidence="7" id="KW-1185">Reference proteome</keyword>
<name>A0ABZ3EZ23_9FIRM</name>
<evidence type="ECO:0000259" key="5">
    <source>
        <dbReference type="PROSITE" id="PS50943"/>
    </source>
</evidence>
<dbReference type="PROSITE" id="PS00356">
    <property type="entry name" value="HTH_LACI_1"/>
    <property type="match status" value="1"/>
</dbReference>
<dbReference type="Pfam" id="PF00356">
    <property type="entry name" value="LacI"/>
    <property type="match status" value="1"/>
</dbReference>
<evidence type="ECO:0000256" key="3">
    <source>
        <dbReference type="ARBA" id="ARBA00023163"/>
    </source>
</evidence>